<evidence type="ECO:0000313" key="3">
    <source>
        <dbReference type="EMBL" id="ORL61071.1"/>
    </source>
</evidence>
<dbReference type="PANTHER" id="PTHR39176">
    <property type="entry name" value="PERIPLASMIC PROTEIN-RELATED"/>
    <property type="match status" value="1"/>
</dbReference>
<dbReference type="Gene3D" id="1.20.1270.180">
    <property type="match status" value="1"/>
</dbReference>
<accession>A0A1X0ZQD5</accession>
<sequence>MTRYSLAAIVLACCAIQAQAEAPSSSYSQCMDKAMSTLAMSNCIVAEAQVQDERLNRVYKQLMAKLEPSQQKALRDVQRTWIKYRDENCAFHGQVSGGTARQLESGMCLMDLTRERAAELERVLSPGQ</sequence>
<dbReference type="PANTHER" id="PTHR39176:SF1">
    <property type="entry name" value="PERIPLASMIC PROTEIN"/>
    <property type="match status" value="1"/>
</dbReference>
<dbReference type="Pfam" id="PF07007">
    <property type="entry name" value="LprI"/>
    <property type="match status" value="1"/>
</dbReference>
<organism evidence="3 4">
    <name type="scientific">Pseudomonas putida</name>
    <name type="common">Arthrobacter siderocapsulatus</name>
    <dbReference type="NCBI Taxonomy" id="303"/>
    <lineage>
        <taxon>Bacteria</taxon>
        <taxon>Pseudomonadati</taxon>
        <taxon>Pseudomonadota</taxon>
        <taxon>Gammaproteobacteria</taxon>
        <taxon>Pseudomonadales</taxon>
        <taxon>Pseudomonadaceae</taxon>
        <taxon>Pseudomonas</taxon>
    </lineage>
</organism>
<keyword evidence="1" id="KW-0732">Signal</keyword>
<dbReference type="InterPro" id="IPR009739">
    <property type="entry name" value="LprI-like_N"/>
</dbReference>
<feature type="domain" description="Lysozyme inhibitor LprI-like N-terminal" evidence="2">
    <location>
        <begin position="30"/>
        <end position="120"/>
    </location>
</feature>
<evidence type="ECO:0000313" key="4">
    <source>
        <dbReference type="Proteomes" id="UP000193675"/>
    </source>
</evidence>
<proteinExistence type="predicted"/>
<evidence type="ECO:0000256" key="1">
    <source>
        <dbReference type="SAM" id="SignalP"/>
    </source>
</evidence>
<dbReference type="OrthoDB" id="7340239at2"/>
<comment type="caution">
    <text evidence="3">The sequence shown here is derived from an EMBL/GenBank/DDBJ whole genome shotgun (WGS) entry which is preliminary data.</text>
</comment>
<gene>
    <name evidence="3" type="ORF">B7H17_21035</name>
</gene>
<name>A0A1X0ZQD5_PSEPU</name>
<reference evidence="3 4" key="1">
    <citation type="submission" date="2017-04" db="EMBL/GenBank/DDBJ databases">
        <title>Presence of VIM-2 positive Pseudomonas species in chickens and their surrounding environment.</title>
        <authorList>
            <person name="Zhang R."/>
        </authorList>
    </citation>
    <scope>NUCLEOTIDE SEQUENCE [LARGE SCALE GENOMIC DNA]</scope>
    <source>
        <strain evidence="3 4">DZ-C18</strain>
    </source>
</reference>
<feature type="chain" id="PRO_5010887121" description="Lysozyme inhibitor LprI-like N-terminal domain-containing protein" evidence="1">
    <location>
        <begin position="21"/>
        <end position="128"/>
    </location>
</feature>
<feature type="signal peptide" evidence="1">
    <location>
        <begin position="1"/>
        <end position="20"/>
    </location>
</feature>
<evidence type="ECO:0000259" key="2">
    <source>
        <dbReference type="Pfam" id="PF07007"/>
    </source>
</evidence>
<dbReference type="EMBL" id="NBWC01000034">
    <property type="protein sequence ID" value="ORL61071.1"/>
    <property type="molecule type" value="Genomic_DNA"/>
</dbReference>
<dbReference type="AlphaFoldDB" id="A0A1X0ZQD5"/>
<dbReference type="Proteomes" id="UP000193675">
    <property type="component" value="Unassembled WGS sequence"/>
</dbReference>
<protein>
    <recommendedName>
        <fullName evidence="2">Lysozyme inhibitor LprI-like N-terminal domain-containing protein</fullName>
    </recommendedName>
</protein>
<dbReference type="RefSeq" id="WP_084858512.1">
    <property type="nucleotide sequence ID" value="NZ_JAOTEI010000032.1"/>
</dbReference>